<gene>
    <name evidence="2" type="ORF">FRZ44_44930</name>
</gene>
<dbReference type="Pfam" id="PF26354">
    <property type="entry name" value="DMF_alpha"/>
    <property type="match status" value="1"/>
</dbReference>
<dbReference type="RefSeq" id="WP_151179269.1">
    <property type="nucleotide sequence ID" value="NZ_CP042906.1"/>
</dbReference>
<dbReference type="AlphaFoldDB" id="A0A5J6MT26"/>
<dbReference type="InterPro" id="IPR058713">
    <property type="entry name" value="DMF_alpha_dom"/>
</dbReference>
<protein>
    <recommendedName>
        <fullName evidence="1">N,N-dimethylformamidase alpha subunit domain-containing protein</fullName>
    </recommendedName>
</protein>
<evidence type="ECO:0000313" key="3">
    <source>
        <dbReference type="Proteomes" id="UP000326202"/>
    </source>
</evidence>
<dbReference type="OrthoDB" id="7068805at2"/>
<name>A0A5J6MT26_9PROT</name>
<evidence type="ECO:0000259" key="1">
    <source>
        <dbReference type="Pfam" id="PF26354"/>
    </source>
</evidence>
<evidence type="ECO:0000313" key="2">
    <source>
        <dbReference type="EMBL" id="QEX19180.1"/>
    </source>
</evidence>
<keyword evidence="3" id="KW-1185">Reference proteome</keyword>
<reference evidence="2 3" key="1">
    <citation type="submission" date="2019-08" db="EMBL/GenBank/DDBJ databases">
        <title>Hyperibacter terrae gen. nov., sp. nov. and Hyperibacter viscosus sp. nov., two new members in the family Rhodospirillaceae isolated from the rhizosphere of Hypericum perforatum.</title>
        <authorList>
            <person name="Noviana Z."/>
        </authorList>
    </citation>
    <scope>NUCLEOTIDE SEQUENCE [LARGE SCALE GENOMIC DNA]</scope>
    <source>
        <strain evidence="2 3">R5913</strain>
    </source>
</reference>
<dbReference type="KEGG" id="htq:FRZ44_44930"/>
<proteinExistence type="predicted"/>
<accession>A0A5J6MT26</accession>
<dbReference type="EMBL" id="CP042906">
    <property type="protein sequence ID" value="QEX19180.1"/>
    <property type="molecule type" value="Genomic_DNA"/>
</dbReference>
<dbReference type="Proteomes" id="UP000326202">
    <property type="component" value="Chromosome"/>
</dbReference>
<sequence length="101" mass="11731">MYEIDPERLDLAREFRDKPFGRHSGELQRVINRMRAGSNTGRLVLVTLERHKRWGLGRMGAALSDPITPVPGYEFTSYEEAEWAVFKLRWQALTGRELVLD</sequence>
<organism evidence="2 3">
    <name type="scientific">Hypericibacter terrae</name>
    <dbReference type="NCBI Taxonomy" id="2602015"/>
    <lineage>
        <taxon>Bacteria</taxon>
        <taxon>Pseudomonadati</taxon>
        <taxon>Pseudomonadota</taxon>
        <taxon>Alphaproteobacteria</taxon>
        <taxon>Rhodospirillales</taxon>
        <taxon>Dongiaceae</taxon>
        <taxon>Hypericibacter</taxon>
    </lineage>
</organism>
<feature type="domain" description="N,N-dimethylformamidase alpha subunit" evidence="1">
    <location>
        <begin position="10"/>
        <end position="94"/>
    </location>
</feature>